<name>A0A6J6W3A2_9ZZZZ</name>
<dbReference type="NCBIfam" id="TIGR02734">
    <property type="entry name" value="crtI_fam"/>
    <property type="match status" value="1"/>
</dbReference>
<protein>
    <submittedName>
        <fullName evidence="5">Unannotated protein</fullName>
    </submittedName>
</protein>
<evidence type="ECO:0000256" key="2">
    <source>
        <dbReference type="ARBA" id="ARBA00022746"/>
    </source>
</evidence>
<evidence type="ECO:0000256" key="3">
    <source>
        <dbReference type="ARBA" id="ARBA00023002"/>
    </source>
</evidence>
<dbReference type="Pfam" id="PF01593">
    <property type="entry name" value="Amino_oxidase"/>
    <property type="match status" value="1"/>
</dbReference>
<dbReference type="InterPro" id="IPR002937">
    <property type="entry name" value="Amino_oxidase"/>
</dbReference>
<dbReference type="EMBL" id="CAEZZS010000032">
    <property type="protein sequence ID" value="CAB4778064.1"/>
    <property type="molecule type" value="Genomic_DNA"/>
</dbReference>
<proteinExistence type="predicted"/>
<gene>
    <name evidence="5" type="ORF">UFOPK2922_00806</name>
</gene>
<dbReference type="InterPro" id="IPR014105">
    <property type="entry name" value="Carotenoid/retinoid_OxRdtase"/>
</dbReference>
<evidence type="ECO:0000259" key="4">
    <source>
        <dbReference type="Pfam" id="PF01593"/>
    </source>
</evidence>
<reference evidence="5" key="1">
    <citation type="submission" date="2020-05" db="EMBL/GenBank/DDBJ databases">
        <authorList>
            <person name="Chiriac C."/>
            <person name="Salcher M."/>
            <person name="Ghai R."/>
            <person name="Kavagutti S V."/>
        </authorList>
    </citation>
    <scope>NUCLEOTIDE SEQUENCE</scope>
</reference>
<evidence type="ECO:0000256" key="1">
    <source>
        <dbReference type="ARBA" id="ARBA00004829"/>
    </source>
</evidence>
<dbReference type="SUPFAM" id="SSF51905">
    <property type="entry name" value="FAD/NAD(P)-binding domain"/>
    <property type="match status" value="1"/>
</dbReference>
<feature type="domain" description="Amine oxidase" evidence="4">
    <location>
        <begin position="18"/>
        <end position="489"/>
    </location>
</feature>
<dbReference type="GO" id="GO:0016117">
    <property type="term" value="P:carotenoid biosynthetic process"/>
    <property type="evidence" value="ECO:0007669"/>
    <property type="project" value="UniProtKB-KW"/>
</dbReference>
<evidence type="ECO:0000313" key="5">
    <source>
        <dbReference type="EMBL" id="CAB4778064.1"/>
    </source>
</evidence>
<dbReference type="PANTHER" id="PTHR43734:SF1">
    <property type="entry name" value="PHYTOENE DESATURASE"/>
    <property type="match status" value="1"/>
</dbReference>
<dbReference type="InterPro" id="IPR036188">
    <property type="entry name" value="FAD/NAD-bd_sf"/>
</dbReference>
<dbReference type="PANTHER" id="PTHR43734">
    <property type="entry name" value="PHYTOENE DESATURASE"/>
    <property type="match status" value="1"/>
</dbReference>
<accession>A0A6J6W3A2</accession>
<keyword evidence="3" id="KW-0560">Oxidoreductase</keyword>
<dbReference type="GO" id="GO:0016491">
    <property type="term" value="F:oxidoreductase activity"/>
    <property type="evidence" value="ECO:0007669"/>
    <property type="project" value="UniProtKB-KW"/>
</dbReference>
<dbReference type="Gene3D" id="3.50.50.60">
    <property type="entry name" value="FAD/NAD(P)-binding domain"/>
    <property type="match status" value="2"/>
</dbReference>
<organism evidence="5">
    <name type="scientific">freshwater metagenome</name>
    <dbReference type="NCBI Taxonomy" id="449393"/>
    <lineage>
        <taxon>unclassified sequences</taxon>
        <taxon>metagenomes</taxon>
        <taxon>ecological metagenomes</taxon>
    </lineage>
</organism>
<dbReference type="AlphaFoldDB" id="A0A6J6W3A2"/>
<comment type="pathway">
    <text evidence="1">Carotenoid biosynthesis.</text>
</comment>
<keyword evidence="2" id="KW-0125">Carotenoid biosynthesis</keyword>
<sequence>MRTVKGPTENVVIVGAGLAGLSAALRLAGAGRSVTVIERESVPGGRSGLLQKDGYNFDTGPTVLTMPSLIEDAFNSVGEEMKDWLDLIPLRPLYRAFYHDGSQLDVYPDTKEMEAEIAKVIGPEEAIGYRNYVEFVTKLYKYEINDFIDRNIDSPFGLLTPNLARLIAIGGFRKLSPKVSQFLKDPRTQKVYSFQAMYAGVSPQQALAIYAVIAYMDSVNGVFFPRGGMHAVPRALAAAAEKHGVKFKYSTTAATIEKSNGRATAVITTDGERIPCDALILNPDLPVAWKELIGKEPWSIKRLNYSPSCVTMLVGSKKSYDHIAHHNIHFGRSWDGVFDELINKKILMTDPSILVTVPSLDDKSLTPPGKESYYVLFPTPNLDADIDWKVTGPKYRDQMVKTLEKRGYTDFGDSIEVEHLTTPLDWEAQGMERGAPFASAHTFFQTGPFRPRNLAAGFENIVFAGSGTQPGVGVPMVLISGRLAAERILGKK</sequence>